<keyword evidence="11" id="KW-0460">Magnesium</keyword>
<evidence type="ECO:0000256" key="11">
    <source>
        <dbReference type="ARBA" id="ARBA00022842"/>
    </source>
</evidence>
<comment type="similarity">
    <text evidence="13 14">Belongs to the gmhB family.</text>
</comment>
<dbReference type="FunFam" id="3.40.50.1000:FF:000168">
    <property type="entry name" value="D,D-heptose 1,7-bisphosphate phosphatase"/>
    <property type="match status" value="1"/>
</dbReference>
<comment type="subcellular location">
    <subcellularLocation>
        <location evidence="4 14">Cytoplasm</location>
    </subcellularLocation>
</comment>
<evidence type="ECO:0000256" key="8">
    <source>
        <dbReference type="ARBA" id="ARBA00022723"/>
    </source>
</evidence>
<dbReference type="CDD" id="cd07503">
    <property type="entry name" value="HAD_HisB-N"/>
    <property type="match status" value="1"/>
</dbReference>
<dbReference type="NCBIfam" id="TIGR01656">
    <property type="entry name" value="Histidinol-ppas"/>
    <property type="match status" value="1"/>
</dbReference>
<keyword evidence="9 14" id="KW-0378">Hydrolase</keyword>
<reference evidence="15" key="1">
    <citation type="submission" date="2019-06" db="EMBL/GenBank/DDBJ databases">
        <title>Complete genome sequence of Methylogaea oryzae strain JCM16910.</title>
        <authorList>
            <person name="Asakawa S."/>
        </authorList>
    </citation>
    <scope>NUCLEOTIDE SEQUENCE</scope>
    <source>
        <strain evidence="15">E10</strain>
    </source>
</reference>
<dbReference type="AlphaFoldDB" id="A0A8D4VSW7"/>
<keyword evidence="12 14" id="KW-0119">Carbohydrate metabolism</keyword>
<dbReference type="NCBIfam" id="NF006506">
    <property type="entry name" value="PRK08942.1"/>
    <property type="match status" value="1"/>
</dbReference>
<evidence type="ECO:0000256" key="1">
    <source>
        <dbReference type="ARBA" id="ARBA00001226"/>
    </source>
</evidence>
<keyword evidence="10" id="KW-0862">Zinc</keyword>
<evidence type="ECO:0000256" key="3">
    <source>
        <dbReference type="ARBA" id="ARBA00001947"/>
    </source>
</evidence>
<evidence type="ECO:0000256" key="4">
    <source>
        <dbReference type="ARBA" id="ARBA00004496"/>
    </source>
</evidence>
<evidence type="ECO:0000256" key="14">
    <source>
        <dbReference type="PIRNR" id="PIRNR004682"/>
    </source>
</evidence>
<dbReference type="GO" id="GO:0046872">
    <property type="term" value="F:metal ion binding"/>
    <property type="evidence" value="ECO:0007669"/>
    <property type="project" value="UniProtKB-KW"/>
</dbReference>
<name>A0A8D4VSW7_9GAMM</name>
<dbReference type="EMBL" id="AP019782">
    <property type="protein sequence ID" value="BBL71740.1"/>
    <property type="molecule type" value="Genomic_DNA"/>
</dbReference>
<dbReference type="GO" id="GO:0005737">
    <property type="term" value="C:cytoplasm"/>
    <property type="evidence" value="ECO:0007669"/>
    <property type="project" value="UniProtKB-SubCell"/>
</dbReference>
<comment type="cofactor">
    <cofactor evidence="2">
        <name>Mg(2+)</name>
        <dbReference type="ChEBI" id="CHEBI:18420"/>
    </cofactor>
</comment>
<evidence type="ECO:0000256" key="7">
    <source>
        <dbReference type="ARBA" id="ARBA00022490"/>
    </source>
</evidence>
<dbReference type="InterPro" id="IPR006543">
    <property type="entry name" value="Histidinol-phos"/>
</dbReference>
<dbReference type="Pfam" id="PF13242">
    <property type="entry name" value="Hydrolase_like"/>
    <property type="match status" value="1"/>
</dbReference>
<gene>
    <name evidence="15" type="ORF">MoryE10_23460</name>
</gene>
<sequence>MGYGGGPPNPTHIEIHNRYPMPWIILDRDGVINRDSDAFIKSPDEWVPIPRSVEAMAELSRHGYRIAVITNQSGIARGLFGLDALEAMHDKMRSLVQTAGGQLDRIYFCPHGPDDGCDCRKPKTGLFERFARDTGADLRGVPAIGDSYRDLQAAAAVGCRPMLVKTGKGLRTQAGHPHLPYPVFEDLYDAVQHLIAQA</sequence>
<dbReference type="PANTHER" id="PTHR42891:SF1">
    <property type="entry name" value="D-GLYCERO-BETA-D-MANNO-HEPTOSE-1,7-BISPHOSPHATE 7-PHOSPHATASE"/>
    <property type="match status" value="1"/>
</dbReference>
<evidence type="ECO:0000256" key="2">
    <source>
        <dbReference type="ARBA" id="ARBA00001946"/>
    </source>
</evidence>
<evidence type="ECO:0000313" key="15">
    <source>
        <dbReference type="EMBL" id="BBL71740.1"/>
    </source>
</evidence>
<keyword evidence="7 14" id="KW-0963">Cytoplasm</keyword>
<dbReference type="PIRSF" id="PIRSF004682">
    <property type="entry name" value="GmhB"/>
    <property type="match status" value="1"/>
</dbReference>
<protein>
    <recommendedName>
        <fullName evidence="14">D,D-heptose 1,7-bisphosphate phosphatase</fullName>
        <ecNumber evidence="14">3.1.3.-</ecNumber>
    </recommendedName>
</protein>
<accession>A0A8D4VSW7</accession>
<evidence type="ECO:0000256" key="9">
    <source>
        <dbReference type="ARBA" id="ARBA00022801"/>
    </source>
</evidence>
<dbReference type="EC" id="3.1.3.-" evidence="14"/>
<evidence type="ECO:0000256" key="6">
    <source>
        <dbReference type="ARBA" id="ARBA00011245"/>
    </source>
</evidence>
<proteinExistence type="inferred from homology"/>
<dbReference type="InterPro" id="IPR006549">
    <property type="entry name" value="HAD-SF_hydro_IIIA"/>
</dbReference>
<evidence type="ECO:0000256" key="10">
    <source>
        <dbReference type="ARBA" id="ARBA00022833"/>
    </source>
</evidence>
<dbReference type="PANTHER" id="PTHR42891">
    <property type="entry name" value="D-GLYCERO-BETA-D-MANNO-HEPTOSE-1,7-BISPHOSPHATE 7-PHOSPHATASE"/>
    <property type="match status" value="1"/>
</dbReference>
<dbReference type="NCBIfam" id="TIGR01662">
    <property type="entry name" value="HAD-SF-IIIA"/>
    <property type="match status" value="1"/>
</dbReference>
<comment type="catalytic activity">
    <reaction evidence="1">
        <text>D-glycero-beta-D-manno-heptose 1,7-bisphosphate + H2O = D-glycero-beta-D-manno-heptose 1-phosphate + phosphate</text>
        <dbReference type="Rhea" id="RHEA:28518"/>
        <dbReference type="ChEBI" id="CHEBI:15377"/>
        <dbReference type="ChEBI" id="CHEBI:43474"/>
        <dbReference type="ChEBI" id="CHEBI:60208"/>
        <dbReference type="ChEBI" id="CHEBI:61593"/>
        <dbReference type="EC" id="3.1.3.82"/>
    </reaction>
</comment>
<comment type="cofactor">
    <cofactor evidence="3">
        <name>Zn(2+)</name>
        <dbReference type="ChEBI" id="CHEBI:29105"/>
    </cofactor>
</comment>
<keyword evidence="16" id="KW-1185">Reference proteome</keyword>
<keyword evidence="8" id="KW-0479">Metal-binding</keyword>
<dbReference type="InterPro" id="IPR004446">
    <property type="entry name" value="Heptose_bisP_phosphatase"/>
</dbReference>
<dbReference type="Proteomes" id="UP000824988">
    <property type="component" value="Chromosome"/>
</dbReference>
<evidence type="ECO:0000256" key="12">
    <source>
        <dbReference type="ARBA" id="ARBA00023277"/>
    </source>
</evidence>
<dbReference type="GO" id="GO:0005975">
    <property type="term" value="P:carbohydrate metabolic process"/>
    <property type="evidence" value="ECO:0007669"/>
    <property type="project" value="InterPro"/>
</dbReference>
<dbReference type="GO" id="GO:0034200">
    <property type="term" value="F:D-glycero-beta-D-manno-heptose 1,7-bisphosphate 7-phosphatase activity"/>
    <property type="evidence" value="ECO:0007669"/>
    <property type="project" value="UniProtKB-EC"/>
</dbReference>
<evidence type="ECO:0000313" key="16">
    <source>
        <dbReference type="Proteomes" id="UP000824988"/>
    </source>
</evidence>
<comment type="subunit">
    <text evidence="6">Monomer.</text>
</comment>
<evidence type="ECO:0000256" key="13">
    <source>
        <dbReference type="ARBA" id="ARBA00061616"/>
    </source>
</evidence>
<evidence type="ECO:0000256" key="5">
    <source>
        <dbReference type="ARBA" id="ARBA00004708"/>
    </source>
</evidence>
<dbReference type="KEGG" id="moz:MoryE10_23460"/>
<comment type="pathway">
    <text evidence="5">Nucleotide-sugar biosynthesis; ADP-L-glycero-beta-D-manno-heptose biosynthesis; ADP-L-glycero-beta-D-manno-heptose from D-glycero-beta-D-manno-heptose 7-phosphate: step 2/4.</text>
</comment>
<organism evidence="15 16">
    <name type="scientific">Methylogaea oryzae</name>
    <dbReference type="NCBI Taxonomy" id="1295382"/>
    <lineage>
        <taxon>Bacteria</taxon>
        <taxon>Pseudomonadati</taxon>
        <taxon>Pseudomonadota</taxon>
        <taxon>Gammaproteobacteria</taxon>
        <taxon>Methylococcales</taxon>
        <taxon>Methylococcaceae</taxon>
        <taxon>Methylogaea</taxon>
    </lineage>
</organism>